<dbReference type="Proteomes" id="UP000288058">
    <property type="component" value="Unassembled WGS sequence"/>
</dbReference>
<dbReference type="PROSITE" id="PS50025">
    <property type="entry name" value="LAM_G_DOMAIN"/>
    <property type="match status" value="1"/>
</dbReference>
<feature type="chain" id="PRO_5019340845" evidence="3">
    <location>
        <begin position="23"/>
        <end position="1647"/>
    </location>
</feature>
<name>A0A432Z215_9GAMM</name>
<dbReference type="Pfam" id="PF20419">
    <property type="entry name" value="DUF6701"/>
    <property type="match status" value="1"/>
</dbReference>
<dbReference type="PANTHER" id="PTHR42535">
    <property type="entry name" value="OOKINETE PROTEIN, PUTATIVE-RELATED"/>
    <property type="match status" value="1"/>
</dbReference>
<evidence type="ECO:0000259" key="4">
    <source>
        <dbReference type="PROSITE" id="PS50025"/>
    </source>
</evidence>
<dbReference type="SUPFAM" id="SSF49899">
    <property type="entry name" value="Concanavalin A-like lectins/glucanases"/>
    <property type="match status" value="2"/>
</dbReference>
<protein>
    <submittedName>
        <fullName evidence="5">Type II secretory pathway component</fullName>
    </submittedName>
</protein>
<feature type="domain" description="Laminin G" evidence="4">
    <location>
        <begin position="379"/>
        <end position="565"/>
    </location>
</feature>
<dbReference type="RefSeq" id="WP_126780977.1">
    <property type="nucleotide sequence ID" value="NZ_PIQC01000003.1"/>
</dbReference>
<dbReference type="Pfam" id="PF04519">
    <property type="entry name" value="Bactofilin"/>
    <property type="match status" value="1"/>
</dbReference>
<dbReference type="InterPro" id="IPR046524">
    <property type="entry name" value="DUF6701"/>
</dbReference>
<dbReference type="EMBL" id="PIQC01000003">
    <property type="protein sequence ID" value="RUO71944.1"/>
    <property type="molecule type" value="Genomic_DNA"/>
</dbReference>
<reference evidence="6" key="1">
    <citation type="journal article" date="2018" name="Front. Microbiol.">
        <title>Genome-Based Analysis Reveals the Taxonomy and Diversity of the Family Idiomarinaceae.</title>
        <authorList>
            <person name="Liu Y."/>
            <person name="Lai Q."/>
            <person name="Shao Z."/>
        </authorList>
    </citation>
    <scope>NUCLEOTIDE SEQUENCE [LARGE SCALE GENOMIC DNA]</scope>
    <source>
        <strain evidence="6">R22</strain>
    </source>
</reference>
<dbReference type="Gene3D" id="2.60.120.200">
    <property type="match status" value="2"/>
</dbReference>
<dbReference type="SMART" id="SM00560">
    <property type="entry name" value="LamGL"/>
    <property type="match status" value="2"/>
</dbReference>
<evidence type="ECO:0000256" key="2">
    <source>
        <dbReference type="ARBA" id="ARBA00023157"/>
    </source>
</evidence>
<sequence>MPVVLQCIAATLLVFASFPAMAANYNLPNNNLPGCSKSGNTYTCPNGLNLNYRDRIQIAGNNSVVINVNGNVNLGSEMRINENGAAQQLTIITTDSFNGRSQTAINANISSQQSITLANENAFSGSLVAGNSVSVGFRTDVDGSIRANNGSVTLQGENIITGDVNAGNDVIVRFLTEVNGNINAANGKVVLEGRNDVAGAIYSDGDTILRFRSNVDGAITSNSKVVLEGENTVDGNIIANDDVRLRYGADVNGDIESDGQVTLEGANIVDGNVNATDRVTIPNSSTVTGYVNSPQIIDESNVEGETCDINNNQGPCGNAPPDQTLDGLGYWTFDQSQWQGQSGEVLDSSGNGLHGDALRGADTSGFNAAMPGSPGTCRYGKFNGDNVVRVENASSIAEAESIAVAFWFKGSAARQNQSESYQTLLVMGNGPTEGSAGRFEVYRQDAGDGGGIYFEIRRNNGQIINVQAGNAQQGQANLLDDEWHHLAASYERGERRLTLYIDGQLADTTSFNGSRNLNSVMPRLHIGGQANSDNGFSGEIDEVFIDDKALNESDVAALKATTRPCNNQLPLCEAVWPIAFDAPNTVPQPFDLPDRSYNTQLPPQLQPIDYLRTGEFSDVGFNYTTNGQTSRVYIDGDLTIQSDRQINTGGDADELILIVTGDLILERNVEFRGYIYVSGDLYFERGSSYWQQTEIEGGLSVGGSRFGYGGSGQGPEVTYVNPQSPIDGGQFCTAEPAQPETPVLKWRMNSGPWSNSAGEIIDDSGNGLDGVAVNGASWRGAGAGSALEVNDANMGTCGYGYFDKSQQSYLEVTDSEQLDFTDEFTIGLWVKPVSYPDSGLMTILSKDENYEFHLNPDGTINWWWNLSDGSIREFNSNRVVPRNVWSYVAIRYRNGQQTMFINGAEAGTENYEGQLRTNQDNLQLGSDQTFAGRYFDGFLDELTIFDKALSDAQLTELQNQRVQCFNGTQDDYYRIEFNSPALTCTGAEITVKACSDDSCSELNNTPSTVELSVAGGADRWSNNPLQFIGQDVTQLQKYQAGTYSVEVSSSNPTGNSPPRCFINGEESENCLIQFADTGLLFTDGTNIANTAISKQISGQAYNGIYLQAIEKNSQTLACQAIVAPLSEVSMGMNCVDPGQCLMGAAINGTEVTESEGSEVDVSFDSGKAPLNVNYDDAGAITLSAEAELPNGKVLTGISQAFVWQPSSIGVEPSQNNSNNYYDNILAKAGERFTVTLSALNISGDITPNFGNEANAEKLQLLEQTQATADSPVAGVLTNADGFSKAGNGIFTNTELTYSEVGSTLVTAYIESGDYLSGYHTGEITLETDRKIERFIPFEFQLDVADGFINTCGVSDDGFYYIGQPQMLDAEGVSVTTLTALNKSGNTTRNYPTDEAEGELQFYPFNDVEGTKELLDGGQLTQSAVDLVWNEGEAVFASLNPTVTYNRDGAEEGPYKGYILGMQFNDNEADHYYSVIKGSLLPAAAPAPSYKTYGSTKLLYGRFVLDNIYGAEVDELPIAGRAEYWDGSFFIRNDSDSCSVLKPTDINVLSAKNLETGMNIAEPDMAEQPTSVSLVDGELVDADSLLSELLRFEEYGLQAEFTFELNVPGFLEYDWNDDDNYTNDPAAEGRFGIYGGRNRQIYWQEMGW</sequence>
<evidence type="ECO:0000313" key="6">
    <source>
        <dbReference type="Proteomes" id="UP000288058"/>
    </source>
</evidence>
<dbReference type="InterPro" id="IPR007607">
    <property type="entry name" value="BacA/B"/>
</dbReference>
<keyword evidence="2" id="KW-1015">Disulfide bond</keyword>
<keyword evidence="6" id="KW-1185">Reference proteome</keyword>
<feature type="signal peptide" evidence="3">
    <location>
        <begin position="1"/>
        <end position="22"/>
    </location>
</feature>
<dbReference type="InterPro" id="IPR006558">
    <property type="entry name" value="LamG-like"/>
</dbReference>
<dbReference type="OrthoDB" id="9790247at2"/>
<comment type="caution">
    <text evidence="5">The sequence shown here is derived from an EMBL/GenBank/DDBJ whole genome shotgun (WGS) entry which is preliminary data.</text>
</comment>
<dbReference type="Pfam" id="PF13385">
    <property type="entry name" value="Laminin_G_3"/>
    <property type="match status" value="2"/>
</dbReference>
<organism evidence="5 6">
    <name type="scientific">Idiomarina ramblicola</name>
    <dbReference type="NCBI Taxonomy" id="263724"/>
    <lineage>
        <taxon>Bacteria</taxon>
        <taxon>Pseudomonadati</taxon>
        <taxon>Pseudomonadota</taxon>
        <taxon>Gammaproteobacteria</taxon>
        <taxon>Alteromonadales</taxon>
        <taxon>Idiomarinaceae</taxon>
        <taxon>Idiomarina</taxon>
    </lineage>
</organism>
<dbReference type="InterPro" id="IPR013320">
    <property type="entry name" value="ConA-like_dom_sf"/>
</dbReference>
<evidence type="ECO:0000256" key="3">
    <source>
        <dbReference type="SAM" id="SignalP"/>
    </source>
</evidence>
<keyword evidence="1 3" id="KW-0732">Signal</keyword>
<dbReference type="PANTHER" id="PTHR42535:SF2">
    <property type="entry name" value="CHROMOSOME UNDETERMINED SCAFFOLD_146, WHOLE GENOME SHOTGUN SEQUENCE"/>
    <property type="match status" value="1"/>
</dbReference>
<evidence type="ECO:0000313" key="5">
    <source>
        <dbReference type="EMBL" id="RUO71944.1"/>
    </source>
</evidence>
<gene>
    <name evidence="5" type="ORF">CWI78_05365</name>
</gene>
<proteinExistence type="predicted"/>
<accession>A0A432Z215</accession>
<dbReference type="InterPro" id="IPR001791">
    <property type="entry name" value="Laminin_G"/>
</dbReference>
<evidence type="ECO:0000256" key="1">
    <source>
        <dbReference type="ARBA" id="ARBA00022729"/>
    </source>
</evidence>